<evidence type="ECO:0000256" key="1">
    <source>
        <dbReference type="SAM" id="MobiDB-lite"/>
    </source>
</evidence>
<dbReference type="AlphaFoldDB" id="A0A9P8MEX7"/>
<dbReference type="Proteomes" id="UP000764110">
    <property type="component" value="Unassembled WGS sequence"/>
</dbReference>
<accession>A0A9P8MEX7</accession>
<keyword evidence="3" id="KW-1185">Reference proteome</keyword>
<feature type="region of interest" description="Disordered" evidence="1">
    <location>
        <begin position="299"/>
        <end position="321"/>
    </location>
</feature>
<sequence length="530" mass="57630">MMPKEPTKADLCSPFNGNETACYTAATACWKKDKFSKEKLIKCVHARAPKRPTESKLAARAELPTEPKLPTKADLPTEAELCEPFNGDRNTCITTIDLCRLLNGRQPKEEMIKCVHDFAESGLTKVKQSTKAKLPTGPGITPESDLCDRFNSNKTACITATTMCSNKVAHTAEAMIECVYAVAAAAAAAAAPPEIPTVAEVCPQANSKKQYQDCSNMIKICAKDHKTREAISKCVHDNFALIPERVQVTKADVCPPFNGNETACMEAIRVCYKDNGNKYNKKKMVECVKAIAAAAAKERTKTDLSRREAPKPVPKFPTRAETKAELPTEAELCPPFDGFGGTEACKTATEACYKKDRHASKDTIIKCVHADAKRTEEELCQPFNGGTKACKAATTLCFGQHNTKVERIKCVHAAAAAAAERPTNEELCPPFNGDMKACRDARAVCAYGGKRAREAMIKCVHDIAAAIAIDNQLTDADICPPFNGNAKDCSRAREWCTYEGKLTREAMIKCVLGLAASYVEGSDDSPIWDP</sequence>
<feature type="compositionally biased region" description="Basic and acidic residues" evidence="1">
    <location>
        <begin position="299"/>
        <end position="310"/>
    </location>
</feature>
<gene>
    <name evidence="2" type="ORF">MHUMG1_02278</name>
</gene>
<evidence type="ECO:0000313" key="3">
    <source>
        <dbReference type="Proteomes" id="UP000764110"/>
    </source>
</evidence>
<dbReference type="EMBL" id="JACEFI010000003">
    <property type="protein sequence ID" value="KAH0599490.1"/>
    <property type="molecule type" value="Genomic_DNA"/>
</dbReference>
<comment type="caution">
    <text evidence="2">The sequence shown here is derived from an EMBL/GenBank/DDBJ whole genome shotgun (WGS) entry which is preliminary data.</text>
</comment>
<protein>
    <submittedName>
        <fullName evidence="2">Uncharacterized protein</fullName>
    </submittedName>
</protein>
<reference evidence="2 3" key="1">
    <citation type="submission" date="2020-07" db="EMBL/GenBank/DDBJ databases">
        <title>Metarhizium humberi genome.</title>
        <authorList>
            <person name="Lysoe E."/>
        </authorList>
    </citation>
    <scope>NUCLEOTIDE SEQUENCE [LARGE SCALE GENOMIC DNA]</scope>
    <source>
        <strain evidence="2 3">ESALQ1638</strain>
    </source>
</reference>
<proteinExistence type="predicted"/>
<name>A0A9P8MEX7_9HYPO</name>
<evidence type="ECO:0000313" key="2">
    <source>
        <dbReference type="EMBL" id="KAH0599490.1"/>
    </source>
</evidence>
<organism evidence="2 3">
    <name type="scientific">Metarhizium humberi</name>
    <dbReference type="NCBI Taxonomy" id="2596975"/>
    <lineage>
        <taxon>Eukaryota</taxon>
        <taxon>Fungi</taxon>
        <taxon>Dikarya</taxon>
        <taxon>Ascomycota</taxon>
        <taxon>Pezizomycotina</taxon>
        <taxon>Sordariomycetes</taxon>
        <taxon>Hypocreomycetidae</taxon>
        <taxon>Hypocreales</taxon>
        <taxon>Clavicipitaceae</taxon>
        <taxon>Metarhizium</taxon>
    </lineage>
</organism>